<organism evidence="2 3">
    <name type="scientific">Coprinellus micaceus</name>
    <name type="common">Glistening ink-cap mushroom</name>
    <name type="synonym">Coprinus micaceus</name>
    <dbReference type="NCBI Taxonomy" id="71717"/>
    <lineage>
        <taxon>Eukaryota</taxon>
        <taxon>Fungi</taxon>
        <taxon>Dikarya</taxon>
        <taxon>Basidiomycota</taxon>
        <taxon>Agaricomycotina</taxon>
        <taxon>Agaricomycetes</taxon>
        <taxon>Agaricomycetidae</taxon>
        <taxon>Agaricales</taxon>
        <taxon>Agaricineae</taxon>
        <taxon>Psathyrellaceae</taxon>
        <taxon>Coprinellus</taxon>
    </lineage>
</organism>
<feature type="compositionally biased region" description="Low complexity" evidence="1">
    <location>
        <begin position="828"/>
        <end position="840"/>
    </location>
</feature>
<feature type="region of interest" description="Disordered" evidence="1">
    <location>
        <begin position="932"/>
        <end position="1002"/>
    </location>
</feature>
<dbReference type="STRING" id="71717.A0A4Y7SDY9"/>
<feature type="compositionally biased region" description="Polar residues" evidence="1">
    <location>
        <begin position="478"/>
        <end position="492"/>
    </location>
</feature>
<dbReference type="EMBL" id="QPFP01000179">
    <property type="protein sequence ID" value="TEB19706.1"/>
    <property type="molecule type" value="Genomic_DNA"/>
</dbReference>
<sequence>MSFKLLDRMDSLLTHAANEIKDAMELEVDTEEYKLKQRLVAALGDRVTKLSQSVDTLTEEWEVNMENPPAGFEDYENYRDWEQSNSLNIEEKVELRSTPRRQQTVSRFRDHKMTSNPMQLLELDPENRVGRVIKGIEDATISFYVLLDGRLRASERVSKSLLDQGMAELLLRVVNVSPRRVNDFLRDKGLDETSFAAILERFTTAEGKANKISMFCEMEKAFIRVDASTRITAFIQSIIGIIAQLKFAVWWNTHTGNGTAGWKSDHQKKLTTGMTDAQAKSAIKAFRVSRDFRNISLRLYQTFGANVVLQPIFQVHSGGKSSMKNNTPVLNKLVARYHDLMLRSSLLLAIHEMNPEFEGDEDEMIEAHLLASHNAAVEFILILLHKAGGDPLKTWAKEFFDEFDEHKEIRVVCRSIKTNEHHHSSSMMPNKSTHPTTGKDSTRKAVHDANKSSSTQITQSGLAGSSTTTSSLGISFSDPSVPQASNGTTTHVSRAKAIKPYARMSTGGKAPPRRPRQPRAPLAVGLEVDCGIGHPEVTCHAGMRLPGLATENTSYAALPPTTLVALSKTFLGLKSSPSPSPRPPTLLQNPTRLKPRSPDSLARVPNARALPSPTLARHACIPAPTSPTIDDASTKLSRTDLSNGDFKHASPSSDHKSPNPQAPISSPRSRVFVWSARHFRHPAHTVPPLARYSTPLFASASPYDNVPSPSVTLIMGDWNPGSRLRGMRNPEMQRARRFRTPVPAAMTSSTRTNEHRSSSFRRSVALGYPHDAGLGVSGSRLEGHRTPKMQPARVFENLRARCMRRELTSRHSEKEGPARRQHSKQSRRPSSSSPIASPHHGPTVRRDNRAPTEAYSLLTAFRSMPTPSSTTPLDLRFPLLCPRPPNNPCDSPHASLLTPSPPIPTRTVDVAFDLRHRSSRVPNPRVVYTTPIIPELRSPPRDATRPTSYNTPRRRTRSLPHTPSTISNPRTGSNPSLAVSSTHSPTSTSSTSPSTPEISGSDVRALGNRTFVLARRTRQRRVSLALRWSYGLGRTLGYRWNGHGVSVGMESEGTRRWKAGDAKEKESVGEDGCWRGRRICEEGKMGWKRDGRGDDATEEARRGIRPSGSRTAGDTTDWKRDDVDDGG</sequence>
<feature type="compositionally biased region" description="Polar residues" evidence="1">
    <location>
        <begin position="959"/>
        <end position="979"/>
    </location>
</feature>
<evidence type="ECO:0000256" key="1">
    <source>
        <dbReference type="SAM" id="MobiDB-lite"/>
    </source>
</evidence>
<feature type="region of interest" description="Disordered" evidence="1">
    <location>
        <begin position="806"/>
        <end position="850"/>
    </location>
</feature>
<feature type="compositionally biased region" description="Polar residues" evidence="1">
    <location>
        <begin position="425"/>
        <end position="439"/>
    </location>
</feature>
<comment type="caution">
    <text evidence="2">The sequence shown here is derived from an EMBL/GenBank/DDBJ whole genome shotgun (WGS) entry which is preliminary data.</text>
</comment>
<feature type="region of interest" description="Disordered" evidence="1">
    <location>
        <begin position="1085"/>
        <end position="1127"/>
    </location>
</feature>
<feature type="region of interest" description="Disordered" evidence="1">
    <location>
        <begin position="573"/>
        <end position="667"/>
    </location>
</feature>
<dbReference type="Proteomes" id="UP000298030">
    <property type="component" value="Unassembled WGS sequence"/>
</dbReference>
<dbReference type="AlphaFoldDB" id="A0A4Y7SDY9"/>
<reference evidence="2 3" key="1">
    <citation type="journal article" date="2019" name="Nat. Ecol. Evol.">
        <title>Megaphylogeny resolves global patterns of mushroom evolution.</title>
        <authorList>
            <person name="Varga T."/>
            <person name="Krizsan K."/>
            <person name="Foldi C."/>
            <person name="Dima B."/>
            <person name="Sanchez-Garcia M."/>
            <person name="Sanchez-Ramirez S."/>
            <person name="Szollosi G.J."/>
            <person name="Szarkandi J.G."/>
            <person name="Papp V."/>
            <person name="Albert L."/>
            <person name="Andreopoulos W."/>
            <person name="Angelini C."/>
            <person name="Antonin V."/>
            <person name="Barry K.W."/>
            <person name="Bougher N.L."/>
            <person name="Buchanan P."/>
            <person name="Buyck B."/>
            <person name="Bense V."/>
            <person name="Catcheside P."/>
            <person name="Chovatia M."/>
            <person name="Cooper J."/>
            <person name="Damon W."/>
            <person name="Desjardin D."/>
            <person name="Finy P."/>
            <person name="Geml J."/>
            <person name="Haridas S."/>
            <person name="Hughes K."/>
            <person name="Justo A."/>
            <person name="Karasinski D."/>
            <person name="Kautmanova I."/>
            <person name="Kiss B."/>
            <person name="Kocsube S."/>
            <person name="Kotiranta H."/>
            <person name="LaButti K.M."/>
            <person name="Lechner B.E."/>
            <person name="Liimatainen K."/>
            <person name="Lipzen A."/>
            <person name="Lukacs Z."/>
            <person name="Mihaltcheva S."/>
            <person name="Morgado L.N."/>
            <person name="Niskanen T."/>
            <person name="Noordeloos M.E."/>
            <person name="Ohm R.A."/>
            <person name="Ortiz-Santana B."/>
            <person name="Ovrebo C."/>
            <person name="Racz N."/>
            <person name="Riley R."/>
            <person name="Savchenko A."/>
            <person name="Shiryaev A."/>
            <person name="Soop K."/>
            <person name="Spirin V."/>
            <person name="Szebenyi C."/>
            <person name="Tomsovsky M."/>
            <person name="Tulloss R.E."/>
            <person name="Uehling J."/>
            <person name="Grigoriev I.V."/>
            <person name="Vagvolgyi C."/>
            <person name="Papp T."/>
            <person name="Martin F.M."/>
            <person name="Miettinen O."/>
            <person name="Hibbett D.S."/>
            <person name="Nagy L.G."/>
        </authorList>
    </citation>
    <scope>NUCLEOTIDE SEQUENCE [LARGE SCALE GENOMIC DNA]</scope>
    <source>
        <strain evidence="2 3">FP101781</strain>
    </source>
</reference>
<name>A0A4Y7SDY9_COPMI</name>
<keyword evidence="3" id="KW-1185">Reference proteome</keyword>
<dbReference type="OrthoDB" id="2884271at2759"/>
<feature type="compositionally biased region" description="Basic and acidic residues" evidence="1">
    <location>
        <begin position="645"/>
        <end position="657"/>
    </location>
</feature>
<feature type="compositionally biased region" description="Low complexity" evidence="1">
    <location>
        <begin position="460"/>
        <end position="477"/>
    </location>
</feature>
<feature type="compositionally biased region" description="Basic and acidic residues" evidence="1">
    <location>
        <begin position="806"/>
        <end position="818"/>
    </location>
</feature>
<protein>
    <submittedName>
        <fullName evidence="2">Uncharacterized protein</fullName>
    </submittedName>
</protein>
<feature type="compositionally biased region" description="Basic and acidic residues" evidence="1">
    <location>
        <begin position="1085"/>
        <end position="1102"/>
    </location>
</feature>
<feature type="compositionally biased region" description="Basic and acidic residues" evidence="1">
    <location>
        <begin position="440"/>
        <end position="450"/>
    </location>
</feature>
<evidence type="ECO:0000313" key="2">
    <source>
        <dbReference type="EMBL" id="TEB19706.1"/>
    </source>
</evidence>
<feature type="compositionally biased region" description="Polar residues" evidence="1">
    <location>
        <begin position="658"/>
        <end position="667"/>
    </location>
</feature>
<proteinExistence type="predicted"/>
<gene>
    <name evidence="2" type="ORF">FA13DRAFT_1718576</name>
</gene>
<feature type="region of interest" description="Disordered" evidence="1">
    <location>
        <begin position="420"/>
        <end position="520"/>
    </location>
</feature>
<feature type="compositionally biased region" description="Low complexity" evidence="1">
    <location>
        <begin position="980"/>
        <end position="996"/>
    </location>
</feature>
<evidence type="ECO:0000313" key="3">
    <source>
        <dbReference type="Proteomes" id="UP000298030"/>
    </source>
</evidence>
<feature type="compositionally biased region" description="Basic and acidic residues" evidence="1">
    <location>
        <begin position="1116"/>
        <end position="1127"/>
    </location>
</feature>
<accession>A0A4Y7SDY9</accession>